<protein>
    <recommendedName>
        <fullName evidence="16">C2H2-type domain-containing protein</fullName>
    </recommendedName>
</protein>
<evidence type="ECO:0000256" key="1">
    <source>
        <dbReference type="ARBA" id="ARBA00004120"/>
    </source>
</evidence>
<comment type="caution">
    <text evidence="14">The sequence shown here is derived from an EMBL/GenBank/DDBJ whole genome shotgun (WGS) entry which is preliminary data.</text>
</comment>
<feature type="compositionally biased region" description="Low complexity" evidence="11">
    <location>
        <begin position="941"/>
        <end position="956"/>
    </location>
</feature>
<feature type="domain" description="C2H2-type" evidence="13">
    <location>
        <begin position="851"/>
        <end position="881"/>
    </location>
</feature>
<dbReference type="GO" id="GO:0005929">
    <property type="term" value="C:cilium"/>
    <property type="evidence" value="ECO:0007669"/>
    <property type="project" value="UniProtKB-ARBA"/>
</dbReference>
<dbReference type="Pfam" id="PF07162">
    <property type="entry name" value="B9-C2"/>
    <property type="match status" value="1"/>
</dbReference>
<name>A0A4S2KNV8_9HYME</name>
<feature type="region of interest" description="Disordered" evidence="11">
    <location>
        <begin position="769"/>
        <end position="790"/>
    </location>
</feature>
<reference evidence="14 15" key="1">
    <citation type="journal article" date="2019" name="Philos. Trans. R. Soc. Lond., B, Biol. Sci.">
        <title>Ant behaviour and brain gene expression of defending hosts depend on the ecological success of the intruding social parasite.</title>
        <authorList>
            <person name="Kaur R."/>
            <person name="Stoldt M."/>
            <person name="Jongepier E."/>
            <person name="Feldmeyer B."/>
            <person name="Menzel F."/>
            <person name="Bornberg-Bauer E."/>
            <person name="Foitzik S."/>
        </authorList>
    </citation>
    <scope>NUCLEOTIDE SEQUENCE [LARGE SCALE GENOMIC DNA]</scope>
    <source>
        <tissue evidence="14">Whole body</tissue>
    </source>
</reference>
<keyword evidence="10" id="KW-0479">Metal-binding</keyword>
<dbReference type="PROSITE" id="PS51381">
    <property type="entry name" value="C2_B9"/>
    <property type="match status" value="1"/>
</dbReference>
<evidence type="ECO:0000256" key="10">
    <source>
        <dbReference type="PROSITE-ProRule" id="PRU00042"/>
    </source>
</evidence>
<evidence type="ECO:0000256" key="7">
    <source>
        <dbReference type="ARBA" id="ARBA00023212"/>
    </source>
</evidence>
<dbReference type="SUPFAM" id="SSF109905">
    <property type="entry name" value="Surp module (SWAP domain)"/>
    <property type="match status" value="1"/>
</dbReference>
<feature type="region of interest" description="Disordered" evidence="11">
    <location>
        <begin position="1435"/>
        <end position="1489"/>
    </location>
</feature>
<dbReference type="PROSITE" id="PS50128">
    <property type="entry name" value="SURP"/>
    <property type="match status" value="1"/>
</dbReference>
<evidence type="ECO:0000259" key="13">
    <source>
        <dbReference type="PROSITE" id="PS50157"/>
    </source>
</evidence>
<evidence type="ECO:0000256" key="5">
    <source>
        <dbReference type="ARBA" id="ARBA00022794"/>
    </source>
</evidence>
<dbReference type="PROSITE" id="PS00028">
    <property type="entry name" value="ZINC_FINGER_C2H2_1"/>
    <property type="match status" value="3"/>
</dbReference>
<keyword evidence="6" id="KW-0508">mRNA splicing</keyword>
<comment type="subcellular location">
    <subcellularLocation>
        <location evidence="1">Cytoplasm</location>
        <location evidence="1">Cytoskeleton</location>
        <location evidence="1">Cilium basal body</location>
    </subcellularLocation>
    <subcellularLocation>
        <location evidence="2">Nucleus</location>
    </subcellularLocation>
</comment>
<evidence type="ECO:0008006" key="16">
    <source>
        <dbReference type="Google" id="ProtNLM"/>
    </source>
</evidence>
<dbReference type="GO" id="GO:0008270">
    <property type="term" value="F:zinc ion binding"/>
    <property type="evidence" value="ECO:0007669"/>
    <property type="project" value="UniProtKB-KW"/>
</dbReference>
<dbReference type="Pfam" id="PF01805">
    <property type="entry name" value="Surp"/>
    <property type="match status" value="1"/>
</dbReference>
<feature type="compositionally biased region" description="Basic and acidic residues" evidence="11">
    <location>
        <begin position="923"/>
        <end position="940"/>
    </location>
</feature>
<keyword evidence="8" id="KW-0539">Nucleus</keyword>
<feature type="compositionally biased region" description="Polar residues" evidence="11">
    <location>
        <begin position="1479"/>
        <end position="1488"/>
    </location>
</feature>
<dbReference type="Proteomes" id="UP000310200">
    <property type="component" value="Unassembled WGS sequence"/>
</dbReference>
<feature type="compositionally biased region" description="Polar residues" evidence="11">
    <location>
        <begin position="1069"/>
        <end position="1079"/>
    </location>
</feature>
<evidence type="ECO:0000313" key="15">
    <source>
        <dbReference type="Proteomes" id="UP000310200"/>
    </source>
</evidence>
<dbReference type="PROSITE" id="PS50157">
    <property type="entry name" value="ZINC_FINGER_C2H2_2"/>
    <property type="match status" value="2"/>
</dbReference>
<feature type="region of interest" description="Disordered" evidence="11">
    <location>
        <begin position="877"/>
        <end position="898"/>
    </location>
</feature>
<keyword evidence="3" id="KW-0963">Cytoplasm</keyword>
<dbReference type="InterPro" id="IPR035967">
    <property type="entry name" value="SWAP/Surp_sf"/>
</dbReference>
<keyword evidence="7" id="KW-0206">Cytoskeleton</keyword>
<dbReference type="STRING" id="300112.A0A4S2KNV8"/>
<dbReference type="SMART" id="SM00648">
    <property type="entry name" value="SWAP"/>
    <property type="match status" value="1"/>
</dbReference>
<keyword evidence="10" id="KW-0863">Zinc-finger</keyword>
<dbReference type="InterPro" id="IPR010796">
    <property type="entry name" value="C2_B9-type_dom"/>
</dbReference>
<evidence type="ECO:0000256" key="9">
    <source>
        <dbReference type="ARBA" id="ARBA00023273"/>
    </source>
</evidence>
<keyword evidence="10" id="KW-0862">Zinc</keyword>
<evidence type="ECO:0000256" key="4">
    <source>
        <dbReference type="ARBA" id="ARBA00022664"/>
    </source>
</evidence>
<feature type="compositionally biased region" description="Basic and acidic residues" evidence="11">
    <location>
        <begin position="989"/>
        <end position="1046"/>
    </location>
</feature>
<dbReference type="GO" id="GO:0030030">
    <property type="term" value="P:cell projection organization"/>
    <property type="evidence" value="ECO:0007669"/>
    <property type="project" value="UniProtKB-KW"/>
</dbReference>
<accession>A0A4S2KNV8</accession>
<dbReference type="GO" id="GO:0008380">
    <property type="term" value="P:RNA splicing"/>
    <property type="evidence" value="ECO:0007669"/>
    <property type="project" value="UniProtKB-KW"/>
</dbReference>
<dbReference type="Gene3D" id="3.30.160.60">
    <property type="entry name" value="Classic Zinc Finger"/>
    <property type="match status" value="1"/>
</dbReference>
<dbReference type="InterPro" id="IPR040169">
    <property type="entry name" value="SUGP1/2"/>
</dbReference>
<evidence type="ECO:0000259" key="12">
    <source>
        <dbReference type="PROSITE" id="PS50128"/>
    </source>
</evidence>
<keyword evidence="9" id="KW-0966">Cell projection</keyword>
<evidence type="ECO:0000256" key="3">
    <source>
        <dbReference type="ARBA" id="ARBA00022490"/>
    </source>
</evidence>
<dbReference type="PANTHER" id="PTHR23340:SF0">
    <property type="entry name" value="SURP AND G-PATCH DOMAIN-CONTAINING PROTEIN 1 ISOFORM X1"/>
    <property type="match status" value="1"/>
</dbReference>
<evidence type="ECO:0000313" key="14">
    <source>
        <dbReference type="EMBL" id="TGZ51471.1"/>
    </source>
</evidence>
<feature type="domain" description="SURP motif" evidence="12">
    <location>
        <begin position="1360"/>
        <end position="1404"/>
    </location>
</feature>
<keyword evidence="5" id="KW-0970">Cilium biogenesis/degradation</keyword>
<dbReference type="GO" id="GO:0005654">
    <property type="term" value="C:nucleoplasm"/>
    <property type="evidence" value="ECO:0007669"/>
    <property type="project" value="TreeGrafter"/>
</dbReference>
<dbReference type="PANTHER" id="PTHR23340">
    <property type="entry name" value="ARGININE/SERINE RICH SPLICING FACTOR SF4/14"/>
    <property type="match status" value="1"/>
</dbReference>
<feature type="compositionally biased region" description="Basic and acidic residues" evidence="11">
    <location>
        <begin position="1439"/>
        <end position="1460"/>
    </location>
</feature>
<gene>
    <name evidence="14" type="ORF">DBV15_02199</name>
</gene>
<dbReference type="GO" id="GO:0006397">
    <property type="term" value="P:mRNA processing"/>
    <property type="evidence" value="ECO:0007669"/>
    <property type="project" value="UniProtKB-KW"/>
</dbReference>
<evidence type="ECO:0000256" key="2">
    <source>
        <dbReference type="ARBA" id="ARBA00004123"/>
    </source>
</evidence>
<dbReference type="InterPro" id="IPR000061">
    <property type="entry name" value="Surp"/>
</dbReference>
<dbReference type="Gene3D" id="1.10.10.790">
    <property type="entry name" value="Surp module"/>
    <property type="match status" value="1"/>
</dbReference>
<keyword evidence="4" id="KW-0507">mRNA processing</keyword>
<dbReference type="EMBL" id="QBLH01001647">
    <property type="protein sequence ID" value="TGZ51471.1"/>
    <property type="molecule type" value="Genomic_DNA"/>
</dbReference>
<dbReference type="SMART" id="SM00355">
    <property type="entry name" value="ZnF_C2H2"/>
    <property type="match status" value="5"/>
</dbReference>
<sequence>MRDNQNESWASGREPHRIFQIIPDFISSAFICCFRVRVVQERSPLAELLAEEPECGETRDSNFLEEEDHIFSWQDKVFGPFEIDFYADEKNCLTDCQRECHRRIRDEQLQGSRLYSYTENDPYYADDDLLTNETALPAMRNRKTFRERYNKNVVDDKITDTKIRSSHYLYTERTTMRVMADLSRKDDPAIIGSTDSETLLCTVTYDKARKLLTISPDFTIDDEQHYNVTNGYGVKFNYQIEHVSEGRTPLELQEHRENARREVQQQLAHKEAELYKELELPPPNSSTLFICLDIASAHGFFYDGLFVTYFIDLPQHWSTKQKERLFGRTQKCLLENRTAHFSYCTDISLHYPSNEFQQSSGGASSLWPRLLLSAASLDSWTRYRIEGYAALPIPMTPGRYKFTVPTWRAKGSIIDTLRRFFVGGSYELEDITYCGIPMGHEGKVLDKSNLKVVPSGDIGTETCADRPTEVSVIRFVSRNRTIEEIAPKKEIYTCKQRGCGKVFTNQDEYKTHETLEALKIRFICREPGCGEEVSDPGSMWRHYQEWHNNETNVFVCPYTNCGSLQSTSGNLEEHIESCHRQPPTLPTEPEIICFEGPENAIDEEVMQKTDEGCYEQLPSENFTIKEEYGSLEENCPIRNETKIQVKSEFCHEQNKITTATNNEDYSNNESLNGINKLTNNEDLLMIKDTFLRKYDTGTPKCEEILQVECTQDKNNVVYINSDVTITKNMKTEICNLNIRNQEHRIDLGNMERVFRSGLERENPLKIEESSIETNSTCSEDEEYTPKKQRMSRYKQETYKCDVNGCGKKYKYISHYRHHQDSHKLVTNTINSNAGKQMPKVKQGKASTVSFFICKMPGCGAQVNNVTGLWKHYQDNHATSKPPVVQTTKNNDGSDPFVSKTSRNERFAQMSKQEQIIQQKKMEIQAKMQEQKAKEAVESMKKSSSSSSASTTTTSKSAPKEDDDKPTMNAFANDGSFLDQFRKIANKTTSKQEQDKEDKRKDERSYEAVRERDRERKRSSEKNRDWDSRRDRRRNDTRWGRSSDRKHSSSSSPSPTRRRSPPSPETRHSYNQSQNGQRAQQFNQHVPIQNNNHVSSIPSLMSQPVQMQMTNIPPPNIRNMTPNIPSAHMQRIPVSKNFSNTYANMNEHSNNVRMQIAPPHIIRPPPPPPIQSIPPNTNVPPPNMQMSQAMPMPNLSSPSNAQQHIIQNPQQCNVPPPACNASLQPPNIPPPNIPPPNILPPMSQMPPTMMPITGSQAIVVTVSNVANVPPPNVITSMIMTAPPPVHTVPSTINSVPPPNLNIPPPNIPPPNVIPNAAPTRGLMSSGYALSNQVPISVGPPNVQIPPPVRPPANLQSSEQQEAEQLARIVADCGDEIEQEVREKNAQDPKLWFLHQKQSAAYLQYRGLVSKLRAEKPDKDKKNSGAELYCPEEALSDNDEADKSQKSHSTPHDQSKDDNREERKRRKRSRWGDPDNKVLVTETNVPSGNRSGAVLPQPGIAIPGQIGQPAVIIPSPSKRQQIKSKNPMLTKISRNDPALIHYARQTFGTLDLSEEQWKKAEDHYKINLLYQNLLRKREEVKRLEAQGKHKYEYDSDEETEGGTWEHKLRSAEMEATQMWAEELTAQAEGKHHIGDFLPPDELKKFLEQYNAGFRCYKSLAGAKDKGWVARVVVELNQLTTTNRLDSAGLGSERPDGVSRDDDEFDAYRKRMMLAYRFRPNPLNNPRRPYY</sequence>
<evidence type="ECO:0000256" key="11">
    <source>
        <dbReference type="SAM" id="MobiDB-lite"/>
    </source>
</evidence>
<dbReference type="InterPro" id="IPR013087">
    <property type="entry name" value="Znf_C2H2_type"/>
</dbReference>
<feature type="domain" description="C2H2-type" evidence="13">
    <location>
        <begin position="798"/>
        <end position="822"/>
    </location>
</feature>
<feature type="region of interest" description="Disordered" evidence="11">
    <location>
        <begin position="923"/>
        <end position="1079"/>
    </location>
</feature>
<evidence type="ECO:0000256" key="6">
    <source>
        <dbReference type="ARBA" id="ARBA00023187"/>
    </source>
</evidence>
<organism evidence="14 15">
    <name type="scientific">Temnothorax longispinosus</name>
    <dbReference type="NCBI Taxonomy" id="300112"/>
    <lineage>
        <taxon>Eukaryota</taxon>
        <taxon>Metazoa</taxon>
        <taxon>Ecdysozoa</taxon>
        <taxon>Arthropoda</taxon>
        <taxon>Hexapoda</taxon>
        <taxon>Insecta</taxon>
        <taxon>Pterygota</taxon>
        <taxon>Neoptera</taxon>
        <taxon>Endopterygota</taxon>
        <taxon>Hymenoptera</taxon>
        <taxon>Apocrita</taxon>
        <taxon>Aculeata</taxon>
        <taxon>Formicoidea</taxon>
        <taxon>Formicidae</taxon>
        <taxon>Myrmicinae</taxon>
        <taxon>Temnothorax</taxon>
    </lineage>
</organism>
<dbReference type="Pfam" id="PF00096">
    <property type="entry name" value="zf-C2H2"/>
    <property type="match status" value="1"/>
</dbReference>
<keyword evidence="15" id="KW-1185">Reference proteome</keyword>
<evidence type="ECO:0000256" key="8">
    <source>
        <dbReference type="ARBA" id="ARBA00023242"/>
    </source>
</evidence>
<dbReference type="GO" id="GO:0003723">
    <property type="term" value="F:RNA binding"/>
    <property type="evidence" value="ECO:0007669"/>
    <property type="project" value="InterPro"/>
</dbReference>
<proteinExistence type="predicted"/>